<protein>
    <submittedName>
        <fullName evidence="1">Uncharacterized protein</fullName>
    </submittedName>
</protein>
<dbReference type="RefSeq" id="WP_092584354.1">
    <property type="nucleotide sequence ID" value="NZ_FMTM01000002.1"/>
</dbReference>
<organism evidence="1 2">
    <name type="scientific">Rhizobium mongolense subsp. loessense</name>
    <dbReference type="NCBI Taxonomy" id="158890"/>
    <lineage>
        <taxon>Bacteria</taxon>
        <taxon>Pseudomonadati</taxon>
        <taxon>Pseudomonadota</taxon>
        <taxon>Alphaproteobacteria</taxon>
        <taxon>Hyphomicrobiales</taxon>
        <taxon>Rhizobiaceae</taxon>
        <taxon>Rhizobium/Agrobacterium group</taxon>
        <taxon>Rhizobium</taxon>
    </lineage>
</organism>
<dbReference type="Proteomes" id="UP000199542">
    <property type="component" value="Unassembled WGS sequence"/>
</dbReference>
<dbReference type="EMBL" id="FMTM01000002">
    <property type="protein sequence ID" value="SCW45409.1"/>
    <property type="molecule type" value="Genomic_DNA"/>
</dbReference>
<sequence length="108" mass="12341">MLDYLPFWKKVDRSSNRQYVTTLAVLLAHLSPARSIDGMEEPLFPIYLVYRVVPELPRAPLAARYPFRPFICWRLRAALSSSIDTNDRLAPLRNLLATTAIEPELLSA</sequence>
<accession>A0A1G4QMV7</accession>
<dbReference type="AlphaFoldDB" id="A0A1G4QMV7"/>
<proteinExistence type="predicted"/>
<evidence type="ECO:0000313" key="1">
    <source>
        <dbReference type="EMBL" id="SCW45409.1"/>
    </source>
</evidence>
<reference evidence="1 2" key="1">
    <citation type="submission" date="2016-10" db="EMBL/GenBank/DDBJ databases">
        <authorList>
            <person name="de Groot N.N."/>
        </authorList>
    </citation>
    <scope>NUCLEOTIDE SEQUENCE [LARGE SCALE GENOMIC DNA]</scope>
    <source>
        <strain evidence="1 2">CGMCC 1.3401</strain>
    </source>
</reference>
<name>A0A1G4QMV7_9HYPH</name>
<gene>
    <name evidence="1" type="ORF">SAMN02927900_01580</name>
</gene>
<evidence type="ECO:0000313" key="2">
    <source>
        <dbReference type="Proteomes" id="UP000199542"/>
    </source>
</evidence>